<gene>
    <name evidence="5" type="primary">prsA</name>
    <name evidence="7" type="ORF">RH061_19155</name>
</gene>
<dbReference type="HAMAP" id="MF_01145">
    <property type="entry name" value="Foldase_PrsA"/>
    <property type="match status" value="1"/>
</dbReference>
<dbReference type="Pfam" id="PF13624">
    <property type="entry name" value="SurA_N_3"/>
    <property type="match status" value="1"/>
</dbReference>
<dbReference type="Gene3D" id="1.10.4030.10">
    <property type="entry name" value="Porin chaperone SurA, peptide-binding domain"/>
    <property type="match status" value="1"/>
</dbReference>
<feature type="domain" description="PpiC" evidence="6">
    <location>
        <begin position="157"/>
        <end position="247"/>
    </location>
</feature>
<dbReference type="InterPro" id="IPR023058">
    <property type="entry name" value="PPIase_PpiC_CS"/>
</dbReference>
<dbReference type="PANTHER" id="PTHR47245:SF1">
    <property type="entry name" value="FOLDASE PROTEIN PRSA"/>
    <property type="match status" value="1"/>
</dbReference>
<dbReference type="GO" id="GO:0003755">
    <property type="term" value="F:peptidyl-prolyl cis-trans isomerase activity"/>
    <property type="evidence" value="ECO:0007669"/>
    <property type="project" value="UniProtKB-EC"/>
</dbReference>
<sequence>MMSAFMKNNKLPIVFGVIVLGLLLIFATAFTKTETAASINGEKITKDELNTKLTEMYGADILDSLITNKVIEMEASKEKVKVTGNEIDDELTKLQESYGGEEAFAAALEQNQVSMDRIREDIEVYLLAEKMIGASIDVSEEEMKNYFEENKESFDQKEQVKASHILVEDEATAMKVKEELDQGKDFAELAKEFSTDSSNAENGGDLGYFSKGEMAEEFEKTAFALEAGAISEPVKTEFGYHIIKLVDKKAAKAAEFDEHKEEIKELLFDQEVQAEYTNWLEEKKAEYEIKSYL</sequence>
<comment type="catalytic activity">
    <reaction evidence="1 5">
        <text>[protein]-peptidylproline (omega=180) = [protein]-peptidylproline (omega=0)</text>
        <dbReference type="Rhea" id="RHEA:16237"/>
        <dbReference type="Rhea" id="RHEA-COMP:10747"/>
        <dbReference type="Rhea" id="RHEA-COMP:10748"/>
        <dbReference type="ChEBI" id="CHEBI:83833"/>
        <dbReference type="ChEBI" id="CHEBI:83834"/>
        <dbReference type="EC" id="5.2.1.8"/>
    </reaction>
</comment>
<evidence type="ECO:0000256" key="3">
    <source>
        <dbReference type="ARBA" id="ARBA00023110"/>
    </source>
</evidence>
<evidence type="ECO:0000256" key="4">
    <source>
        <dbReference type="ARBA" id="ARBA00023235"/>
    </source>
</evidence>
<keyword evidence="2 5" id="KW-0732">Signal</keyword>
<evidence type="ECO:0000256" key="1">
    <source>
        <dbReference type="ARBA" id="ARBA00000971"/>
    </source>
</evidence>
<proteinExistence type="inferred from homology"/>
<comment type="function">
    <text evidence="5">Plays a major role in protein secretion by helping the post-translocational extracellular folding of several secreted proteins.</text>
</comment>
<comment type="similarity">
    <text evidence="5">Belongs to the PrsA family.</text>
</comment>
<name>A0ABY9VED1_9BACI</name>
<keyword evidence="4 5" id="KW-0413">Isomerase</keyword>
<evidence type="ECO:0000256" key="2">
    <source>
        <dbReference type="ARBA" id="ARBA00022729"/>
    </source>
</evidence>
<dbReference type="InterPro" id="IPR046357">
    <property type="entry name" value="PPIase_dom_sf"/>
</dbReference>
<dbReference type="PROSITE" id="PS50198">
    <property type="entry name" value="PPIC_PPIASE_2"/>
    <property type="match status" value="1"/>
</dbReference>
<reference evidence="7 8" key="1">
    <citation type="submission" date="2023-09" db="EMBL/GenBank/DDBJ databases">
        <title>Microbial mechanism of fulvic acid promoting antimony reduction mineralization in rice fields.</title>
        <authorList>
            <person name="Chen G."/>
            <person name="Lan J."/>
        </authorList>
    </citation>
    <scope>NUCLEOTIDE SEQUENCE [LARGE SCALE GENOMIC DNA]</scope>
    <source>
        <strain evidence="7 8">PS1</strain>
    </source>
</reference>
<evidence type="ECO:0000259" key="6">
    <source>
        <dbReference type="PROSITE" id="PS50198"/>
    </source>
</evidence>
<dbReference type="InterPro" id="IPR023059">
    <property type="entry name" value="Foldase_PrsA"/>
</dbReference>
<keyword evidence="3 5" id="KW-0697">Rotamase</keyword>
<organism evidence="7 8">
    <name type="scientific">Mesobacillus jeotgali</name>
    <dbReference type="NCBI Taxonomy" id="129985"/>
    <lineage>
        <taxon>Bacteria</taxon>
        <taxon>Bacillati</taxon>
        <taxon>Bacillota</taxon>
        <taxon>Bacilli</taxon>
        <taxon>Bacillales</taxon>
        <taxon>Bacillaceae</taxon>
        <taxon>Mesobacillus</taxon>
    </lineage>
</organism>
<accession>A0ABY9VED1</accession>
<protein>
    <recommendedName>
        <fullName evidence="5">Foldase protein PrsA</fullName>
        <ecNumber evidence="5">5.2.1.8</ecNumber>
    </recommendedName>
</protein>
<dbReference type="EC" id="5.2.1.8" evidence="5"/>
<dbReference type="EMBL" id="CP134494">
    <property type="protein sequence ID" value="WNF22256.1"/>
    <property type="molecule type" value="Genomic_DNA"/>
</dbReference>
<evidence type="ECO:0000313" key="8">
    <source>
        <dbReference type="Proteomes" id="UP001303324"/>
    </source>
</evidence>
<dbReference type="Pfam" id="PF00639">
    <property type="entry name" value="Rotamase"/>
    <property type="match status" value="1"/>
</dbReference>
<dbReference type="InterPro" id="IPR050245">
    <property type="entry name" value="PrsA_foldase"/>
</dbReference>
<dbReference type="Gene3D" id="3.10.50.40">
    <property type="match status" value="1"/>
</dbReference>
<dbReference type="PROSITE" id="PS01096">
    <property type="entry name" value="PPIC_PPIASE_1"/>
    <property type="match status" value="1"/>
</dbReference>
<dbReference type="SUPFAM" id="SSF54534">
    <property type="entry name" value="FKBP-like"/>
    <property type="match status" value="1"/>
</dbReference>
<keyword evidence="5" id="KW-0472">Membrane</keyword>
<dbReference type="PANTHER" id="PTHR47245">
    <property type="entry name" value="PEPTIDYLPROLYL ISOMERASE"/>
    <property type="match status" value="1"/>
</dbReference>
<keyword evidence="5" id="KW-1003">Cell membrane</keyword>
<dbReference type="InterPro" id="IPR000297">
    <property type="entry name" value="PPIase_PpiC"/>
</dbReference>
<evidence type="ECO:0000313" key="7">
    <source>
        <dbReference type="EMBL" id="WNF22256.1"/>
    </source>
</evidence>
<evidence type="ECO:0000256" key="5">
    <source>
        <dbReference type="HAMAP-Rule" id="MF_01145"/>
    </source>
</evidence>
<keyword evidence="8" id="KW-1185">Reference proteome</keyword>
<dbReference type="Proteomes" id="UP001303324">
    <property type="component" value="Chromosome"/>
</dbReference>